<dbReference type="SUPFAM" id="SSF48452">
    <property type="entry name" value="TPR-like"/>
    <property type="match status" value="1"/>
</dbReference>
<evidence type="ECO:0000313" key="3">
    <source>
        <dbReference type="EMBL" id="OJT08469.1"/>
    </source>
</evidence>
<sequence length="582" mass="65016">MSSDEEKRNAAEKLKAEGNALHLKGDHAGARSKYTEAIALDGANAVLYANRAAAYIALKQCVAAAIAMDRCCAGLTGDGHTGFWTPGGTRGRCARVRKLPHVGGAVEIDPSYGKGWARLAKATSELHAWPVSINAWKRALGTLPDSDLTPQQKELKKQYQEGLELAQTTLKKQEEILQEGHNLQAMPNISERPWNRALEMEDVLTRTSVLNTSAWPIMNAYRDFSEGVGCMKQLKKDDGKLQGNLNAISSIIGGILRDDRVFHMDSADWLELLQLQVQFEMAAFQGWSEGGPETIKEEAFKRLEEKGWKPTRMALSATIRAWFLRAYFAHRSGESLSLALQHYNNVIDVLEWGAEKWKDVPSDDRGYIFQKTFVRAIKRLKMDAYLGAVRQSEDDSTYNVEDLIEMANQMVDETTKNVPKDEDDGPMDKGAWYSFFVYPIAEAHATLGAVFMQQGLSAKQANDTEEGENMLAAAAKFYRKAAETYPPDDEKAPFYLKIAFEAEWHRGRPLSETLALCERIGKLLPGVQKIWEFSTSSNLVAHLRQLDVFQQRAYTGLLEGRYSMETPSVREAAAGCNRAELC</sequence>
<dbReference type="OrthoDB" id="2423701at2759"/>
<name>A0A1M2VLI8_TRAPU</name>
<dbReference type="InterPro" id="IPR011990">
    <property type="entry name" value="TPR-like_helical_dom_sf"/>
</dbReference>
<evidence type="ECO:0000313" key="4">
    <source>
        <dbReference type="Proteomes" id="UP000184267"/>
    </source>
</evidence>
<evidence type="ECO:0000256" key="2">
    <source>
        <dbReference type="ARBA" id="ARBA00022803"/>
    </source>
</evidence>
<protein>
    <recommendedName>
        <fullName evidence="5">TPR-like protein</fullName>
    </recommendedName>
</protein>
<organism evidence="3 4">
    <name type="scientific">Trametes pubescens</name>
    <name type="common">White-rot fungus</name>
    <dbReference type="NCBI Taxonomy" id="154538"/>
    <lineage>
        <taxon>Eukaryota</taxon>
        <taxon>Fungi</taxon>
        <taxon>Dikarya</taxon>
        <taxon>Basidiomycota</taxon>
        <taxon>Agaricomycotina</taxon>
        <taxon>Agaricomycetes</taxon>
        <taxon>Polyporales</taxon>
        <taxon>Polyporaceae</taxon>
        <taxon>Trametes</taxon>
    </lineage>
</organism>
<gene>
    <name evidence="3" type="ORF">TRAPUB_652</name>
</gene>
<keyword evidence="2" id="KW-0802">TPR repeat</keyword>
<dbReference type="PANTHER" id="PTHR45831:SF2">
    <property type="entry name" value="LD24721P"/>
    <property type="match status" value="1"/>
</dbReference>
<dbReference type="Proteomes" id="UP000184267">
    <property type="component" value="Unassembled WGS sequence"/>
</dbReference>
<evidence type="ECO:0008006" key="5">
    <source>
        <dbReference type="Google" id="ProtNLM"/>
    </source>
</evidence>
<dbReference type="OMA" id="AWYSFFV"/>
<reference evidence="3 4" key="1">
    <citation type="submission" date="2016-10" db="EMBL/GenBank/DDBJ databases">
        <title>Genome sequence of the basidiomycete white-rot fungus Trametes pubescens.</title>
        <authorList>
            <person name="Makela M.R."/>
            <person name="Granchi Z."/>
            <person name="Peng M."/>
            <person name="De Vries R.P."/>
            <person name="Grigoriev I."/>
            <person name="Riley R."/>
            <person name="Hilden K."/>
        </authorList>
    </citation>
    <scope>NUCLEOTIDE SEQUENCE [LARGE SCALE GENOMIC DNA]</scope>
    <source>
        <strain evidence="3 4">FBCC735</strain>
    </source>
</reference>
<dbReference type="GO" id="GO:0006620">
    <property type="term" value="P:post-translational protein targeting to endoplasmic reticulum membrane"/>
    <property type="evidence" value="ECO:0007669"/>
    <property type="project" value="TreeGrafter"/>
</dbReference>
<dbReference type="EMBL" id="MNAD01001042">
    <property type="protein sequence ID" value="OJT08469.1"/>
    <property type="molecule type" value="Genomic_DNA"/>
</dbReference>
<dbReference type="GO" id="GO:0072380">
    <property type="term" value="C:TRC complex"/>
    <property type="evidence" value="ECO:0007669"/>
    <property type="project" value="TreeGrafter"/>
</dbReference>
<dbReference type="Gene3D" id="1.25.40.10">
    <property type="entry name" value="Tetratricopeptide repeat domain"/>
    <property type="match status" value="1"/>
</dbReference>
<dbReference type="PANTHER" id="PTHR45831">
    <property type="entry name" value="LD24721P"/>
    <property type="match status" value="1"/>
</dbReference>
<comment type="caution">
    <text evidence="3">The sequence shown here is derived from an EMBL/GenBank/DDBJ whole genome shotgun (WGS) entry which is preliminary data.</text>
</comment>
<evidence type="ECO:0000256" key="1">
    <source>
        <dbReference type="ARBA" id="ARBA00022737"/>
    </source>
</evidence>
<dbReference type="STRING" id="154538.A0A1M2VLI8"/>
<keyword evidence="1" id="KW-0677">Repeat</keyword>
<keyword evidence="4" id="KW-1185">Reference proteome</keyword>
<dbReference type="GO" id="GO:0016020">
    <property type="term" value="C:membrane"/>
    <property type="evidence" value="ECO:0007669"/>
    <property type="project" value="TreeGrafter"/>
</dbReference>
<dbReference type="InterPro" id="IPR047150">
    <property type="entry name" value="SGT"/>
</dbReference>
<dbReference type="GO" id="GO:0060090">
    <property type="term" value="F:molecular adaptor activity"/>
    <property type="evidence" value="ECO:0007669"/>
    <property type="project" value="TreeGrafter"/>
</dbReference>
<proteinExistence type="predicted"/>
<accession>A0A1M2VLI8</accession>
<dbReference type="AlphaFoldDB" id="A0A1M2VLI8"/>